<dbReference type="AlphaFoldDB" id="A0A5J4P9J4"/>
<organism evidence="1">
    <name type="scientific">termite gut metagenome</name>
    <dbReference type="NCBI Taxonomy" id="433724"/>
    <lineage>
        <taxon>unclassified sequences</taxon>
        <taxon>metagenomes</taxon>
        <taxon>organismal metagenomes</taxon>
    </lineage>
</organism>
<reference evidence="1" key="1">
    <citation type="submission" date="2019-03" db="EMBL/GenBank/DDBJ databases">
        <title>Single cell metagenomics reveals metabolic interactions within the superorganism composed of flagellate Streblomastix strix and complex community of Bacteroidetes bacteria on its surface.</title>
        <authorList>
            <person name="Treitli S.C."/>
            <person name="Kolisko M."/>
            <person name="Husnik F."/>
            <person name="Keeling P."/>
            <person name="Hampl V."/>
        </authorList>
    </citation>
    <scope>NUCLEOTIDE SEQUENCE</scope>
    <source>
        <strain evidence="1">STM</strain>
    </source>
</reference>
<sequence>MRIVIASNRINQVTACYQTSFGDVALTDNKLPCIRGDL</sequence>
<proteinExistence type="predicted"/>
<feature type="non-terminal residue" evidence="1">
    <location>
        <position position="38"/>
    </location>
</feature>
<protein>
    <submittedName>
        <fullName evidence="1">Uncharacterized protein</fullName>
    </submittedName>
</protein>
<name>A0A5J4P9J4_9ZZZZ</name>
<evidence type="ECO:0000313" key="1">
    <source>
        <dbReference type="EMBL" id="KAA6305401.1"/>
    </source>
</evidence>
<comment type="caution">
    <text evidence="1">The sequence shown here is derived from an EMBL/GenBank/DDBJ whole genome shotgun (WGS) entry which is preliminary data.</text>
</comment>
<dbReference type="EMBL" id="SNRY01010728">
    <property type="protein sequence ID" value="KAA6305401.1"/>
    <property type="molecule type" value="Genomic_DNA"/>
</dbReference>
<gene>
    <name evidence="1" type="ORF">EZS27_042947</name>
</gene>
<accession>A0A5J4P9J4</accession>